<feature type="region of interest" description="Disordered" evidence="3">
    <location>
        <begin position="119"/>
        <end position="139"/>
    </location>
</feature>
<dbReference type="EMBL" id="HBUF01633834">
    <property type="protein sequence ID" value="CAG6783693.1"/>
    <property type="molecule type" value="Transcribed_RNA"/>
</dbReference>
<name>A0A8D8RC84_9HEMI</name>
<reference evidence="4" key="1">
    <citation type="submission" date="2021-05" db="EMBL/GenBank/DDBJ databases">
        <authorList>
            <person name="Alioto T."/>
            <person name="Alioto T."/>
            <person name="Gomez Garrido J."/>
        </authorList>
    </citation>
    <scope>NUCLEOTIDE SEQUENCE</scope>
</reference>
<dbReference type="PANTHER" id="PTHR12910">
    <property type="entry name" value="NADH-UBIQUINONE OXIDOREDUCTASE SUBUNIT B17.2"/>
    <property type="match status" value="1"/>
</dbReference>
<keyword evidence="2" id="KW-0249">Electron transport</keyword>
<protein>
    <recommendedName>
        <fullName evidence="2">NADH dehydrogenase [ubiquinone] 1 alpha subcomplex subunit 12</fullName>
    </recommendedName>
</protein>
<feature type="compositionally biased region" description="Basic and acidic residues" evidence="3">
    <location>
        <begin position="130"/>
        <end position="139"/>
    </location>
</feature>
<sequence length="139" mass="16329">MAKFIGLDKLAHFFQVIKQNGGILGSFKTFRRTDDLKFGTLVGVDQLGNKYYQNSLYFYGRNRWVVYHEKFGLNYDASLVPAEWYGWLHYKTDYLPHEDPGRPKHKWMAAHTENLSGSNKQYVPYSSPKNKIEEWTPTK</sequence>
<dbReference type="EMBL" id="HBUF01342726">
    <property type="protein sequence ID" value="CAG6705802.1"/>
    <property type="molecule type" value="Transcribed_RNA"/>
</dbReference>
<keyword evidence="2" id="KW-0679">Respiratory chain</keyword>
<dbReference type="AlphaFoldDB" id="A0A8D8RC84"/>
<evidence type="ECO:0000256" key="1">
    <source>
        <dbReference type="ARBA" id="ARBA00007355"/>
    </source>
</evidence>
<dbReference type="EMBL" id="HBUF01139715">
    <property type="protein sequence ID" value="CAG6646062.1"/>
    <property type="molecule type" value="Transcribed_RNA"/>
</dbReference>
<dbReference type="EMBL" id="HBUF01176229">
    <property type="protein sequence ID" value="CAG6654050.1"/>
    <property type="molecule type" value="Transcribed_RNA"/>
</dbReference>
<dbReference type="EMBL" id="HBUF01139716">
    <property type="protein sequence ID" value="CAG6646063.1"/>
    <property type="molecule type" value="Transcribed_RNA"/>
</dbReference>
<dbReference type="InterPro" id="IPR007763">
    <property type="entry name" value="NDUFA12"/>
</dbReference>
<dbReference type="EMBL" id="HBUF01633832">
    <property type="protein sequence ID" value="CAG6783691.1"/>
    <property type="molecule type" value="Transcribed_RNA"/>
</dbReference>
<dbReference type="EMBL" id="HBUF01633833">
    <property type="protein sequence ID" value="CAG6783692.1"/>
    <property type="molecule type" value="Transcribed_RNA"/>
</dbReference>
<dbReference type="EMBL" id="HBUF01342728">
    <property type="protein sequence ID" value="CAG6705804.1"/>
    <property type="molecule type" value="Transcribed_RNA"/>
</dbReference>
<dbReference type="GO" id="GO:0006979">
    <property type="term" value="P:response to oxidative stress"/>
    <property type="evidence" value="ECO:0007669"/>
    <property type="project" value="TreeGrafter"/>
</dbReference>
<comment type="subcellular location">
    <subcellularLocation>
        <location evidence="2">Mitochondrion inner membrane</location>
        <topology evidence="2">Peripheral membrane protein</topology>
        <orientation evidence="2">Matrix side</orientation>
    </subcellularLocation>
</comment>
<dbReference type="GO" id="GO:0005743">
    <property type="term" value="C:mitochondrial inner membrane"/>
    <property type="evidence" value="ECO:0007669"/>
    <property type="project" value="UniProtKB-SubCell"/>
</dbReference>
<dbReference type="PANTHER" id="PTHR12910:SF2">
    <property type="entry name" value="NADH DEHYDROGENASE [UBIQUINONE] 1 ALPHA SUBCOMPLEX SUBUNIT 12"/>
    <property type="match status" value="1"/>
</dbReference>
<keyword evidence="2" id="KW-0472">Membrane</keyword>
<dbReference type="EMBL" id="HBUF01176228">
    <property type="protein sequence ID" value="CAG6654049.1"/>
    <property type="molecule type" value="Transcribed_RNA"/>
</dbReference>
<keyword evidence="2" id="KW-0999">Mitochondrion inner membrane</keyword>
<proteinExistence type="inferred from homology"/>
<keyword evidence="2" id="KW-0496">Mitochondrion</keyword>
<dbReference type="GO" id="GO:0045271">
    <property type="term" value="C:respiratory chain complex I"/>
    <property type="evidence" value="ECO:0007669"/>
    <property type="project" value="InterPro"/>
</dbReference>
<evidence type="ECO:0000256" key="3">
    <source>
        <dbReference type="SAM" id="MobiDB-lite"/>
    </source>
</evidence>
<comment type="subunit">
    <text evidence="2">Complex I is composed of 45 different subunits.</text>
</comment>
<dbReference type="EMBL" id="HBUF01176230">
    <property type="protein sequence ID" value="CAG6654051.1"/>
    <property type="molecule type" value="Transcribed_RNA"/>
</dbReference>
<evidence type="ECO:0000256" key="2">
    <source>
        <dbReference type="RuleBase" id="RU363103"/>
    </source>
</evidence>
<dbReference type="EMBL" id="HBUF01176227">
    <property type="protein sequence ID" value="CAG6654048.1"/>
    <property type="molecule type" value="Transcribed_RNA"/>
</dbReference>
<dbReference type="Pfam" id="PF05071">
    <property type="entry name" value="NDUFA12"/>
    <property type="match status" value="1"/>
</dbReference>
<keyword evidence="2" id="KW-0813">Transport</keyword>
<dbReference type="EMBL" id="HBUF01342727">
    <property type="protein sequence ID" value="CAG6705803.1"/>
    <property type="molecule type" value="Transcribed_RNA"/>
</dbReference>
<comment type="function">
    <text evidence="2">Accessory subunit of the mitochondrial membrane respiratory chain NADH dehydrogenase (Complex I), that is believed not to be involved in catalysis. Complex I functions in the transfer of electrons from NADH to the respiratory chain. The immediate electron acceptor for the enzyme is believed to be ubiquinone.</text>
</comment>
<evidence type="ECO:0000313" key="4">
    <source>
        <dbReference type="EMBL" id="CAG6646062.1"/>
    </source>
</evidence>
<organism evidence="4">
    <name type="scientific">Cacopsylla melanoneura</name>
    <dbReference type="NCBI Taxonomy" id="428564"/>
    <lineage>
        <taxon>Eukaryota</taxon>
        <taxon>Metazoa</taxon>
        <taxon>Ecdysozoa</taxon>
        <taxon>Arthropoda</taxon>
        <taxon>Hexapoda</taxon>
        <taxon>Insecta</taxon>
        <taxon>Pterygota</taxon>
        <taxon>Neoptera</taxon>
        <taxon>Paraneoptera</taxon>
        <taxon>Hemiptera</taxon>
        <taxon>Sternorrhyncha</taxon>
        <taxon>Psylloidea</taxon>
        <taxon>Psyllidae</taxon>
        <taxon>Psyllinae</taxon>
        <taxon>Cacopsylla</taxon>
    </lineage>
</organism>
<accession>A0A8D8RC84</accession>
<keyword evidence="4" id="KW-0830">Ubiquinone</keyword>
<comment type="similarity">
    <text evidence="1 2">Belongs to the complex I NDUFA12 subunit family.</text>
</comment>